<dbReference type="AlphaFoldDB" id="A0A7E4V9P0"/>
<proteinExistence type="predicted"/>
<accession>A0A7E4V9P0</accession>
<dbReference type="Proteomes" id="UP000492821">
    <property type="component" value="Unassembled WGS sequence"/>
</dbReference>
<name>A0A7E4V9P0_PANRE</name>
<dbReference type="WBParaSite" id="Pan_g17692.t1">
    <property type="protein sequence ID" value="Pan_g17692.t1"/>
    <property type="gene ID" value="Pan_g17692"/>
</dbReference>
<evidence type="ECO:0000313" key="1">
    <source>
        <dbReference type="Proteomes" id="UP000492821"/>
    </source>
</evidence>
<sequence>MAALVKAAGPAAPGVHAVELMAGGSLAAKPGGGYAPPPSSRLEAKPCNPSPALLVAEGPSHSCFLDGPMCIMQHRPPPAVRQDNSPPDAR</sequence>
<organism evidence="1 2">
    <name type="scientific">Panagrellus redivivus</name>
    <name type="common">Microworm</name>
    <dbReference type="NCBI Taxonomy" id="6233"/>
    <lineage>
        <taxon>Eukaryota</taxon>
        <taxon>Metazoa</taxon>
        <taxon>Ecdysozoa</taxon>
        <taxon>Nematoda</taxon>
        <taxon>Chromadorea</taxon>
        <taxon>Rhabditida</taxon>
        <taxon>Tylenchina</taxon>
        <taxon>Panagrolaimomorpha</taxon>
        <taxon>Panagrolaimoidea</taxon>
        <taxon>Panagrolaimidae</taxon>
        <taxon>Panagrellus</taxon>
    </lineage>
</organism>
<protein>
    <submittedName>
        <fullName evidence="2">Uncharacterized protein</fullName>
    </submittedName>
</protein>
<reference evidence="2" key="2">
    <citation type="submission" date="2020-10" db="UniProtKB">
        <authorList>
            <consortium name="WormBaseParasite"/>
        </authorList>
    </citation>
    <scope>IDENTIFICATION</scope>
</reference>
<evidence type="ECO:0000313" key="2">
    <source>
        <dbReference type="WBParaSite" id="Pan_g17692.t1"/>
    </source>
</evidence>
<keyword evidence="1" id="KW-1185">Reference proteome</keyword>
<reference evidence="1" key="1">
    <citation type="journal article" date="2013" name="Genetics">
        <title>The draft genome and transcriptome of Panagrellus redivivus are shaped by the harsh demands of a free-living lifestyle.</title>
        <authorList>
            <person name="Srinivasan J."/>
            <person name="Dillman A.R."/>
            <person name="Macchietto M.G."/>
            <person name="Heikkinen L."/>
            <person name="Lakso M."/>
            <person name="Fracchia K.M."/>
            <person name="Antoshechkin I."/>
            <person name="Mortazavi A."/>
            <person name="Wong G."/>
            <person name="Sternberg P.W."/>
        </authorList>
    </citation>
    <scope>NUCLEOTIDE SEQUENCE [LARGE SCALE GENOMIC DNA]</scope>
    <source>
        <strain evidence="1">MT8872</strain>
    </source>
</reference>